<reference evidence="1 2" key="1">
    <citation type="submission" date="2021-03" db="EMBL/GenBank/DDBJ databases">
        <title>Flavobacterium Flabelliformis Sp. Nov. And Flavobacterium Geliluteum Sp. Nov., Two Novel Multidrug Resistant Psychrophilic Species Isolated From Antarctica.</title>
        <authorList>
            <person name="Kralova S."/>
            <person name="Busse H.J."/>
            <person name="Bezdicek M."/>
            <person name="Nykrynova M."/>
            <person name="Kroupova E."/>
            <person name="Krsek D."/>
            <person name="Sedlacek I."/>
        </authorList>
    </citation>
    <scope>NUCLEOTIDE SEQUENCE [LARGE SCALE GENOMIC DNA]</scope>
    <source>
        <strain evidence="1 2">P4023</strain>
    </source>
</reference>
<keyword evidence="2" id="KW-1185">Reference proteome</keyword>
<evidence type="ECO:0000313" key="2">
    <source>
        <dbReference type="Proteomes" id="UP000674217"/>
    </source>
</evidence>
<evidence type="ECO:0008006" key="3">
    <source>
        <dbReference type="Google" id="ProtNLM"/>
    </source>
</evidence>
<proteinExistence type="predicted"/>
<protein>
    <recommendedName>
        <fullName evidence="3">DUF600 family protein</fullName>
    </recommendedName>
</protein>
<comment type="caution">
    <text evidence="1">The sequence shown here is derived from an EMBL/GenBank/DDBJ whole genome shotgun (WGS) entry which is preliminary data.</text>
</comment>
<sequence>MNQSEFDIKLQKCIKNVIEIAWDYIYNFDELDAIYIYILLGRIKTSEHVFLYNEIPFEKHKISDIKSQFVVVDDRQELLNNETITEIEKIENLFNEYNRDMPFEIKIIYSLKTKKMELNFNYENPFVNKNSSIDDGYLSWMKTLGIKL</sequence>
<name>A0ABS5CWT0_9FLAO</name>
<evidence type="ECO:0000313" key="1">
    <source>
        <dbReference type="EMBL" id="MBP4143086.1"/>
    </source>
</evidence>
<accession>A0ABS5CWT0</accession>
<dbReference type="RefSeq" id="WP_210646841.1">
    <property type="nucleotide sequence ID" value="NZ_JAGFBU010000008.1"/>
</dbReference>
<gene>
    <name evidence="1" type="ORF">J3S90_14870</name>
</gene>
<dbReference type="EMBL" id="JAGFBU010000008">
    <property type="protein sequence ID" value="MBP4143086.1"/>
    <property type="molecule type" value="Genomic_DNA"/>
</dbReference>
<dbReference type="Proteomes" id="UP000674217">
    <property type="component" value="Unassembled WGS sequence"/>
</dbReference>
<organism evidence="1 2">
    <name type="scientific">Flavobacterium flabelliforme</name>
    <dbReference type="NCBI Taxonomy" id="2816119"/>
    <lineage>
        <taxon>Bacteria</taxon>
        <taxon>Pseudomonadati</taxon>
        <taxon>Bacteroidota</taxon>
        <taxon>Flavobacteriia</taxon>
        <taxon>Flavobacteriales</taxon>
        <taxon>Flavobacteriaceae</taxon>
        <taxon>Flavobacterium</taxon>
    </lineage>
</organism>